<dbReference type="OrthoDB" id="9770537at2"/>
<dbReference type="PANTHER" id="PTHR43353:SF3">
    <property type="entry name" value="ALDEHYDE DEHYDROGENASE-RELATED"/>
    <property type="match status" value="1"/>
</dbReference>
<evidence type="ECO:0000256" key="1">
    <source>
        <dbReference type="ARBA" id="ARBA00023002"/>
    </source>
</evidence>
<name>A0A438BEK5_9NOCA</name>
<dbReference type="EMBL" id="RKLP01000005">
    <property type="protein sequence ID" value="RVW09439.1"/>
    <property type="molecule type" value="Genomic_DNA"/>
</dbReference>
<dbReference type="InterPro" id="IPR016163">
    <property type="entry name" value="Ald_DH_C"/>
</dbReference>
<gene>
    <name evidence="3" type="ORF">EGT67_11685</name>
</gene>
<proteinExistence type="predicted"/>
<dbReference type="InterPro" id="IPR050740">
    <property type="entry name" value="Aldehyde_DH_Superfamily"/>
</dbReference>
<dbReference type="SUPFAM" id="SSF53720">
    <property type="entry name" value="ALDH-like"/>
    <property type="match status" value="1"/>
</dbReference>
<dbReference type="InterPro" id="IPR044151">
    <property type="entry name" value="ALDH_KGSADH"/>
</dbReference>
<dbReference type="InterPro" id="IPR016161">
    <property type="entry name" value="Ald_DH/histidinol_DH"/>
</dbReference>
<evidence type="ECO:0000313" key="4">
    <source>
        <dbReference type="Proteomes" id="UP000286208"/>
    </source>
</evidence>
<evidence type="ECO:0000313" key="3">
    <source>
        <dbReference type="EMBL" id="RVW09439.1"/>
    </source>
</evidence>
<sequence length="507" mass="52660">MTVISLNPMDASVNGSVEDTTSEELQTILTAAAAAAPAVASASAATRAVWMRAVANALDERADELVALADRETGLGVPRLTGELARATGQLRLLASHAETGEPFDPTIDTADPAWTPTPRPDLRSIRVGIGPVLVFAASNFPFAFSVAGGDTASAWAAGCPVIVKAHPGHPLLSAAVADIITATFAENDAPAGIFALVHGYSTGTAALSAPEIAAAAFTGSTVGGRALHDIAAARENPIPFFGELGGINTVVVTGRASSERPEEIAAGLSQSFRLGAGQFCTKPGLILLPADSDVPARLATLIADLPAPVMLGIDLRDQYRGQLRDFLAHKPVQQVAAGLEPTEQAGAHEQITVAQTTVAALLADVEGLTEEHFGPTTLLVTYDSPEELWQALAVLPGSLTAGVQRAAGEDVADLVAALARRAGRVLVDDWPTGVAVSWAQFHGGPYPATTDPRYTAVGTAAIDRFLRTVAYQHVPEDALPPWLHDSNPEGILRRINGTLTTEPVKQ</sequence>
<dbReference type="InterPro" id="IPR016162">
    <property type="entry name" value="Ald_DH_N"/>
</dbReference>
<keyword evidence="1" id="KW-0560">Oxidoreductase</keyword>
<dbReference type="AlphaFoldDB" id="A0A438BEK5"/>
<dbReference type="RefSeq" id="WP_127916241.1">
    <property type="nucleotide sequence ID" value="NZ_RKLP01000005.1"/>
</dbReference>
<keyword evidence="4" id="KW-1185">Reference proteome</keyword>
<dbReference type="Proteomes" id="UP000286208">
    <property type="component" value="Unassembled WGS sequence"/>
</dbReference>
<dbReference type="PANTHER" id="PTHR43353">
    <property type="entry name" value="SUCCINATE-SEMIALDEHYDE DEHYDROGENASE, MITOCHONDRIAL"/>
    <property type="match status" value="1"/>
</dbReference>
<dbReference type="Gene3D" id="3.40.309.10">
    <property type="entry name" value="Aldehyde Dehydrogenase, Chain A, domain 2"/>
    <property type="match status" value="1"/>
</dbReference>
<feature type="domain" description="Aldehyde dehydrogenase" evidence="2">
    <location>
        <begin position="5"/>
        <end position="444"/>
    </location>
</feature>
<protein>
    <submittedName>
        <fullName evidence="3">Aldehyde dehydrogenase (NADP(+))</fullName>
    </submittedName>
</protein>
<accession>A0A438BEK5</accession>
<dbReference type="InterPro" id="IPR015590">
    <property type="entry name" value="Aldehyde_DH_dom"/>
</dbReference>
<evidence type="ECO:0000259" key="2">
    <source>
        <dbReference type="Pfam" id="PF00171"/>
    </source>
</evidence>
<dbReference type="Pfam" id="PF00171">
    <property type="entry name" value="Aldedh"/>
    <property type="match status" value="1"/>
</dbReference>
<dbReference type="GO" id="GO:0016620">
    <property type="term" value="F:oxidoreductase activity, acting on the aldehyde or oxo group of donors, NAD or NADP as acceptor"/>
    <property type="evidence" value="ECO:0007669"/>
    <property type="project" value="InterPro"/>
</dbReference>
<dbReference type="CDD" id="cd07129">
    <property type="entry name" value="ALDH_KGSADH"/>
    <property type="match status" value="1"/>
</dbReference>
<dbReference type="Gene3D" id="3.40.605.10">
    <property type="entry name" value="Aldehyde Dehydrogenase, Chain A, domain 1"/>
    <property type="match status" value="1"/>
</dbReference>
<comment type="caution">
    <text evidence="3">The sequence shown here is derived from an EMBL/GenBank/DDBJ whole genome shotgun (WGS) entry which is preliminary data.</text>
</comment>
<organism evidence="3 4">
    <name type="scientific">Prescottella agglutinans</name>
    <dbReference type="NCBI Taxonomy" id="1644129"/>
    <lineage>
        <taxon>Bacteria</taxon>
        <taxon>Bacillati</taxon>
        <taxon>Actinomycetota</taxon>
        <taxon>Actinomycetes</taxon>
        <taxon>Mycobacteriales</taxon>
        <taxon>Nocardiaceae</taxon>
        <taxon>Prescottella</taxon>
    </lineage>
</organism>
<reference evidence="3 4" key="1">
    <citation type="submission" date="2018-11" db="EMBL/GenBank/DDBJ databases">
        <title>Rhodococcus spongicola sp. nov. and Rhodococcus xishaensis sp. nov. from marine sponges.</title>
        <authorList>
            <person name="Li L."/>
            <person name="Lin H.W."/>
        </authorList>
    </citation>
    <scope>NUCLEOTIDE SEQUENCE [LARGE SCALE GENOMIC DNA]</scope>
    <source>
        <strain evidence="3 4">CCTCC AB2014297</strain>
    </source>
</reference>